<organism evidence="1 2">
    <name type="scientific">Anoxybacillus gonensis</name>
    <dbReference type="NCBI Taxonomy" id="198467"/>
    <lineage>
        <taxon>Bacteria</taxon>
        <taxon>Bacillati</taxon>
        <taxon>Bacillota</taxon>
        <taxon>Bacilli</taxon>
        <taxon>Bacillales</taxon>
        <taxon>Anoxybacillaceae</taxon>
        <taxon>Anoxybacillus</taxon>
    </lineage>
</organism>
<dbReference type="KEGG" id="agn:AFK25_02240"/>
<name>A0AAW7TDH5_9BACL</name>
<evidence type="ECO:0000313" key="1">
    <source>
        <dbReference type="EMBL" id="MDO0876818.1"/>
    </source>
</evidence>
<dbReference type="EMBL" id="JAMOGB010000002">
    <property type="protein sequence ID" value="MDO0876818.1"/>
    <property type="molecule type" value="Genomic_DNA"/>
</dbReference>
<gene>
    <name evidence="1" type="ORF">NBU54_03870</name>
</gene>
<protein>
    <recommendedName>
        <fullName evidence="3">Lj965 prophage protein</fullName>
    </recommendedName>
</protein>
<keyword evidence="2" id="KW-1185">Reference proteome</keyword>
<proteinExistence type="predicted"/>
<evidence type="ECO:0000313" key="2">
    <source>
        <dbReference type="Proteomes" id="UP001176117"/>
    </source>
</evidence>
<sequence>MLSQQEANRLLDMIKQIISTENLITFPEPGQYLTLDVQSNDETEKFIIDINRKGSIKITKCTYQTRYKKNIPLIRIDIDGQPHTNPDGTEIPCPHIHIYREGFGDKWAFPLEEHIATNPQDLLMVLMDFLRYNRIENISEFDFQGGFV</sequence>
<dbReference type="InterPro" id="IPR053916">
    <property type="entry name" value="DUF6978"/>
</dbReference>
<dbReference type="Proteomes" id="UP001176117">
    <property type="component" value="Unassembled WGS sequence"/>
</dbReference>
<evidence type="ECO:0008006" key="3">
    <source>
        <dbReference type="Google" id="ProtNLM"/>
    </source>
</evidence>
<comment type="caution">
    <text evidence="1">The sequence shown here is derived from an EMBL/GenBank/DDBJ whole genome shotgun (WGS) entry which is preliminary data.</text>
</comment>
<accession>A0AAW7TDH5</accession>
<dbReference type="RefSeq" id="WP_035064564.1">
    <property type="nucleotide sequence ID" value="NZ_CP012152.1"/>
</dbReference>
<reference evidence="1" key="1">
    <citation type="submission" date="2022-05" db="EMBL/GenBank/DDBJ databases">
        <title>Genome-based reclassification of Anoxybacillus salavatliensis Cihan et al. as a later heterotypic synonym of Anoxybacillus gonensis Belduz et al. 2003.</title>
        <authorList>
            <person name="Inan Bektas K."/>
            <person name="Guler H.I."/>
            <person name="Belduz A.O."/>
            <person name="Canakci S."/>
        </authorList>
    </citation>
    <scope>NUCLEOTIDE SEQUENCE</scope>
    <source>
        <strain evidence="1">NCIMB 13933</strain>
    </source>
</reference>
<dbReference type="AlphaFoldDB" id="A0AAW7TDH5"/>
<dbReference type="Pfam" id="PF22398">
    <property type="entry name" value="DUF6978"/>
    <property type="match status" value="1"/>
</dbReference>